<evidence type="ECO:0000256" key="1">
    <source>
        <dbReference type="SAM" id="Phobius"/>
    </source>
</evidence>
<keyword evidence="1" id="KW-0472">Membrane</keyword>
<protein>
    <submittedName>
        <fullName evidence="2">Uncharacterized protein</fullName>
    </submittedName>
</protein>
<dbReference type="EnsemblPlants" id="OPUNC05G19370.1">
    <property type="protein sequence ID" value="OPUNC05G19370.1"/>
    <property type="gene ID" value="OPUNC05G19370"/>
</dbReference>
<proteinExistence type="predicted"/>
<dbReference type="HOGENOM" id="CLU_2268163_0_0_1"/>
<keyword evidence="1" id="KW-1133">Transmembrane helix</keyword>
<evidence type="ECO:0000313" key="2">
    <source>
        <dbReference type="EnsemblPlants" id="OPUNC05G19370.1"/>
    </source>
</evidence>
<keyword evidence="3" id="KW-1185">Reference proteome</keyword>
<reference evidence="2" key="1">
    <citation type="submission" date="2015-04" db="UniProtKB">
        <authorList>
            <consortium name="EnsemblPlants"/>
        </authorList>
    </citation>
    <scope>IDENTIFICATION</scope>
</reference>
<evidence type="ECO:0000313" key="3">
    <source>
        <dbReference type="Proteomes" id="UP000026962"/>
    </source>
</evidence>
<sequence length="103" mass="10949">MALRTLGSLLTRRLATRAGAGAGGSLAGVRYSGGGGGDSGGGEASTLRWCVGRIGRNSASQQKHREFSWAMRRRQARRERSVPAVAWNIVFFIAVVGSLLCRT</sequence>
<keyword evidence="1" id="KW-0812">Transmembrane</keyword>
<dbReference type="AlphaFoldDB" id="A0A0E0L4B7"/>
<dbReference type="Proteomes" id="UP000026962">
    <property type="component" value="Chromosome 5"/>
</dbReference>
<dbReference type="Gramene" id="OPUNC05G19370.1">
    <property type="protein sequence ID" value="OPUNC05G19370.1"/>
    <property type="gene ID" value="OPUNC05G19370"/>
</dbReference>
<reference evidence="2" key="2">
    <citation type="submission" date="2018-05" db="EMBL/GenBank/DDBJ databases">
        <title>OpunRS2 (Oryza punctata Reference Sequence Version 2).</title>
        <authorList>
            <person name="Zhang J."/>
            <person name="Kudrna D."/>
            <person name="Lee S."/>
            <person name="Talag J."/>
            <person name="Welchert J."/>
            <person name="Wing R.A."/>
        </authorList>
    </citation>
    <scope>NUCLEOTIDE SEQUENCE [LARGE SCALE GENOMIC DNA]</scope>
</reference>
<feature type="transmembrane region" description="Helical" evidence="1">
    <location>
        <begin position="81"/>
        <end position="100"/>
    </location>
</feature>
<accession>A0A0E0L4B7</accession>
<name>A0A0E0L4B7_ORYPU</name>
<organism evidence="2">
    <name type="scientific">Oryza punctata</name>
    <name type="common">Red rice</name>
    <dbReference type="NCBI Taxonomy" id="4537"/>
    <lineage>
        <taxon>Eukaryota</taxon>
        <taxon>Viridiplantae</taxon>
        <taxon>Streptophyta</taxon>
        <taxon>Embryophyta</taxon>
        <taxon>Tracheophyta</taxon>
        <taxon>Spermatophyta</taxon>
        <taxon>Magnoliopsida</taxon>
        <taxon>Liliopsida</taxon>
        <taxon>Poales</taxon>
        <taxon>Poaceae</taxon>
        <taxon>BOP clade</taxon>
        <taxon>Oryzoideae</taxon>
        <taxon>Oryzeae</taxon>
        <taxon>Oryzinae</taxon>
        <taxon>Oryza</taxon>
    </lineage>
</organism>